<name>A0A0G1QSF2_9BACT</name>
<dbReference type="EMBL" id="LCLU01000042">
    <property type="protein sequence ID" value="KKU20668.1"/>
    <property type="molecule type" value="Genomic_DNA"/>
</dbReference>
<comment type="caution">
    <text evidence="3">The sequence shown here is derived from an EMBL/GenBank/DDBJ whole genome shotgun (WGS) entry which is preliminary data.</text>
</comment>
<feature type="transmembrane region" description="Helical" evidence="1">
    <location>
        <begin position="7"/>
        <end position="28"/>
    </location>
</feature>
<proteinExistence type="predicted"/>
<dbReference type="InterPro" id="IPR008972">
    <property type="entry name" value="Cupredoxin"/>
</dbReference>
<keyword evidence="1" id="KW-1133">Transmembrane helix</keyword>
<protein>
    <submittedName>
        <fullName evidence="3">Cytochrome c oxidase subunit II</fullName>
    </submittedName>
</protein>
<gene>
    <name evidence="3" type="ORF">UX33_C0042G0005</name>
</gene>
<organism evidence="3 4">
    <name type="scientific">Candidatus Azambacteria bacterium GW2011_GWC1_46_13</name>
    <dbReference type="NCBI Taxonomy" id="1618619"/>
    <lineage>
        <taxon>Bacteria</taxon>
        <taxon>Candidatus Azamiibacteriota</taxon>
    </lineage>
</organism>
<feature type="domain" description="EfeO-type cupredoxin-like" evidence="2">
    <location>
        <begin position="89"/>
        <end position="181"/>
    </location>
</feature>
<keyword evidence="1" id="KW-0812">Transmembrane</keyword>
<evidence type="ECO:0000313" key="4">
    <source>
        <dbReference type="Proteomes" id="UP000034569"/>
    </source>
</evidence>
<sequence length="185" mass="19247">MSQENKRYVIIGVAVLAAVIIAAVWYGAAPSLAPEAPLAPVEEAPVVEIPEGETSAPAVPEGVTVPTVGETEAPEGVAVPTVVAPAAPGVSAQFRSFDVKAQNDAFSPNEIRVNQGDTVHINFAAIGKTYDILIPDYGLKQTAKAGESKVIEFQALNPGTYAFYCELCGGLQSKTKGVILVVPTK</sequence>
<dbReference type="Pfam" id="PF13473">
    <property type="entry name" value="Cupredoxin_1"/>
    <property type="match status" value="1"/>
</dbReference>
<dbReference type="SUPFAM" id="SSF49503">
    <property type="entry name" value="Cupredoxins"/>
    <property type="match status" value="1"/>
</dbReference>
<evidence type="ECO:0000256" key="1">
    <source>
        <dbReference type="SAM" id="Phobius"/>
    </source>
</evidence>
<reference evidence="3 4" key="1">
    <citation type="journal article" date="2015" name="Nature">
        <title>rRNA introns, odd ribosomes, and small enigmatic genomes across a large radiation of phyla.</title>
        <authorList>
            <person name="Brown C.T."/>
            <person name="Hug L.A."/>
            <person name="Thomas B.C."/>
            <person name="Sharon I."/>
            <person name="Castelle C.J."/>
            <person name="Singh A."/>
            <person name="Wilkins M.J."/>
            <person name="Williams K.H."/>
            <person name="Banfield J.F."/>
        </authorList>
    </citation>
    <scope>NUCLEOTIDE SEQUENCE [LARGE SCALE GENOMIC DNA]</scope>
</reference>
<dbReference type="InterPro" id="IPR028096">
    <property type="entry name" value="EfeO_Cupredoxin"/>
</dbReference>
<dbReference type="Proteomes" id="UP000034569">
    <property type="component" value="Unassembled WGS sequence"/>
</dbReference>
<keyword evidence="1" id="KW-0472">Membrane</keyword>
<dbReference type="Gene3D" id="2.60.40.420">
    <property type="entry name" value="Cupredoxins - blue copper proteins"/>
    <property type="match status" value="1"/>
</dbReference>
<accession>A0A0G1QSF2</accession>
<evidence type="ECO:0000313" key="3">
    <source>
        <dbReference type="EMBL" id="KKU20668.1"/>
    </source>
</evidence>
<dbReference type="AlphaFoldDB" id="A0A0G1QSF2"/>
<evidence type="ECO:0000259" key="2">
    <source>
        <dbReference type="Pfam" id="PF13473"/>
    </source>
</evidence>